<evidence type="ECO:0000259" key="11">
    <source>
        <dbReference type="SMART" id="SM00382"/>
    </source>
</evidence>
<dbReference type="InterPro" id="IPR027417">
    <property type="entry name" value="P-loop_NTPase"/>
</dbReference>
<dbReference type="EC" id="5.6.1.1" evidence="7"/>
<gene>
    <name evidence="12" type="primary">YTA6_1</name>
    <name evidence="12" type="ORF">K7432_010130</name>
</gene>
<evidence type="ECO:0000256" key="2">
    <source>
        <dbReference type="ARBA" id="ARBA00022741"/>
    </source>
</evidence>
<dbReference type="InterPro" id="IPR050304">
    <property type="entry name" value="MT-severing_AAA_ATPase"/>
</dbReference>
<proteinExistence type="inferred from homology"/>
<keyword evidence="1" id="KW-0493">Microtubule</keyword>
<keyword evidence="2 8" id="KW-0547">Nucleotide-binding</keyword>
<dbReference type="Pfam" id="PF00004">
    <property type="entry name" value="AAA"/>
    <property type="match status" value="1"/>
</dbReference>
<evidence type="ECO:0000256" key="6">
    <source>
        <dbReference type="ARBA" id="ARBA00036378"/>
    </source>
</evidence>
<evidence type="ECO:0000313" key="12">
    <source>
        <dbReference type="EMBL" id="KAK9704534.1"/>
    </source>
</evidence>
<keyword evidence="13" id="KW-1185">Reference proteome</keyword>
<keyword evidence="12" id="KW-0647">Proteasome</keyword>
<dbReference type="SMART" id="SM00382">
    <property type="entry name" value="AAA"/>
    <property type="match status" value="1"/>
</dbReference>
<evidence type="ECO:0000256" key="4">
    <source>
        <dbReference type="ARBA" id="ARBA00023136"/>
    </source>
</evidence>
<dbReference type="PANTHER" id="PTHR23074">
    <property type="entry name" value="AAA DOMAIN-CONTAINING"/>
    <property type="match status" value="1"/>
</dbReference>
<feature type="domain" description="AAA+ ATPase" evidence="11">
    <location>
        <begin position="255"/>
        <end position="391"/>
    </location>
</feature>
<dbReference type="EMBL" id="JASJQH010007550">
    <property type="protein sequence ID" value="KAK9704534.1"/>
    <property type="molecule type" value="Genomic_DNA"/>
</dbReference>
<feature type="transmembrane region" description="Helical" evidence="10">
    <location>
        <begin position="20"/>
        <end position="43"/>
    </location>
</feature>
<comment type="caution">
    <text evidence="12">The sequence shown here is derived from an EMBL/GenBank/DDBJ whole genome shotgun (WGS) entry which is preliminary data.</text>
</comment>
<dbReference type="Gene3D" id="1.10.8.60">
    <property type="match status" value="1"/>
</dbReference>
<dbReference type="Gene3D" id="3.40.50.300">
    <property type="entry name" value="P-loop containing nucleotide triphosphate hydrolases"/>
    <property type="match status" value="1"/>
</dbReference>
<dbReference type="Pfam" id="PF17862">
    <property type="entry name" value="AAA_lid_3"/>
    <property type="match status" value="1"/>
</dbReference>
<dbReference type="SUPFAM" id="SSF52540">
    <property type="entry name" value="P-loop containing nucleoside triphosphate hydrolases"/>
    <property type="match status" value="1"/>
</dbReference>
<keyword evidence="3 8" id="KW-0067">ATP-binding</keyword>
<dbReference type="InterPro" id="IPR003593">
    <property type="entry name" value="AAA+_ATPase"/>
</dbReference>
<dbReference type="InterPro" id="IPR015415">
    <property type="entry name" value="Spast_Vps4_C"/>
</dbReference>
<comment type="catalytic activity">
    <reaction evidence="6">
        <text>n ATP + n H2O + a microtubule = n ADP + n phosphate + (n+1) alpha/beta tubulin heterodimers.</text>
        <dbReference type="EC" id="5.6.1.1"/>
    </reaction>
</comment>
<keyword evidence="4 10" id="KW-0472">Membrane</keyword>
<evidence type="ECO:0000256" key="9">
    <source>
        <dbReference type="SAM" id="MobiDB-lite"/>
    </source>
</evidence>
<dbReference type="Pfam" id="PF09336">
    <property type="entry name" value="Vps4_C"/>
    <property type="match status" value="1"/>
</dbReference>
<evidence type="ECO:0000256" key="8">
    <source>
        <dbReference type="RuleBase" id="RU003651"/>
    </source>
</evidence>
<dbReference type="Gene3D" id="1.20.58.80">
    <property type="entry name" value="Phosphotransferase system, lactose/cellobiose-type IIA subunit"/>
    <property type="match status" value="1"/>
</dbReference>
<evidence type="ECO:0000256" key="7">
    <source>
        <dbReference type="ARBA" id="ARBA00038871"/>
    </source>
</evidence>
<sequence length="496" mass="55717">MNPASWYEKVKSAFSDYRFLHFPVTPFTLLLLFLISLTSGYLLKVFFKTTIHETVIRPVVEAMSLVKQQKHYLTSYDYISRGLDLEGKSEISAAVECYLQGMHELNSGLRLVFTEEEWREAEVFEVKMRKMLRVVQDRIRELTGKNSSSYGASNAGTSKNTETNSQASGHTIIKKPIATIPKTTSTTIPSKRGLPETLRKMDSKLVHMILNEVVVENPGVDWEDIAGLNYAKQALKEIVILPALRPDLFTGLRAPARGLLLFGPPGTGKTMLAKAVANAGKLRFFSISAATLTSKYLGESEKLVRALFAVAQELAPSVIFIDEIDSILKERSESEHEASRRLKTEFMLQFDGISNNSNKKILVMGATNRPQELDEAVRRRFVKRIYIPLPDPEVRRQLLKHLLQDQKISLTSKEMQKLVDLTEGYSGSDLTALAKDAALGPIRNLGDQIMNTPTDKIRPIEMKDFISSLNFIRPSVNQATLGIYERWNAEYGTLGK</sequence>
<organism evidence="12 13">
    <name type="scientific">Basidiobolus ranarum</name>
    <dbReference type="NCBI Taxonomy" id="34480"/>
    <lineage>
        <taxon>Eukaryota</taxon>
        <taxon>Fungi</taxon>
        <taxon>Fungi incertae sedis</taxon>
        <taxon>Zoopagomycota</taxon>
        <taxon>Entomophthoromycotina</taxon>
        <taxon>Basidiobolomycetes</taxon>
        <taxon>Basidiobolales</taxon>
        <taxon>Basidiobolaceae</taxon>
        <taxon>Basidiobolus</taxon>
    </lineage>
</organism>
<protein>
    <recommendedName>
        <fullName evidence="7">microtubule-severing ATPase</fullName>
        <ecNumber evidence="7">5.6.1.1</ecNumber>
    </recommendedName>
</protein>
<dbReference type="InterPro" id="IPR003960">
    <property type="entry name" value="ATPase_AAA_CS"/>
</dbReference>
<dbReference type="InterPro" id="IPR041569">
    <property type="entry name" value="AAA_lid_3"/>
</dbReference>
<evidence type="ECO:0000256" key="1">
    <source>
        <dbReference type="ARBA" id="ARBA00022701"/>
    </source>
</evidence>
<keyword evidence="10" id="KW-0812">Transmembrane</keyword>
<accession>A0ABR2VVZ3</accession>
<keyword evidence="5" id="KW-0413">Isomerase</keyword>
<evidence type="ECO:0000256" key="10">
    <source>
        <dbReference type="SAM" id="Phobius"/>
    </source>
</evidence>
<comment type="similarity">
    <text evidence="8">Belongs to the AAA ATPase family.</text>
</comment>
<reference evidence="12 13" key="1">
    <citation type="submission" date="2023-04" db="EMBL/GenBank/DDBJ databases">
        <title>Genome of Basidiobolus ranarum AG-B5.</title>
        <authorList>
            <person name="Stajich J.E."/>
            <person name="Carter-House D."/>
            <person name="Gryganskyi A."/>
        </authorList>
    </citation>
    <scope>NUCLEOTIDE SEQUENCE [LARGE SCALE GENOMIC DNA]</scope>
    <source>
        <strain evidence="12 13">AG-B5</strain>
    </source>
</reference>
<dbReference type="PROSITE" id="PS00674">
    <property type="entry name" value="AAA"/>
    <property type="match status" value="1"/>
</dbReference>
<evidence type="ECO:0000313" key="13">
    <source>
        <dbReference type="Proteomes" id="UP001479436"/>
    </source>
</evidence>
<evidence type="ECO:0000256" key="3">
    <source>
        <dbReference type="ARBA" id="ARBA00022840"/>
    </source>
</evidence>
<dbReference type="InterPro" id="IPR003959">
    <property type="entry name" value="ATPase_AAA_core"/>
</dbReference>
<dbReference type="PANTHER" id="PTHR23074:SF86">
    <property type="entry name" value="SPASTIN"/>
    <property type="match status" value="1"/>
</dbReference>
<dbReference type="Proteomes" id="UP001479436">
    <property type="component" value="Unassembled WGS sequence"/>
</dbReference>
<dbReference type="GO" id="GO:0000502">
    <property type="term" value="C:proteasome complex"/>
    <property type="evidence" value="ECO:0007669"/>
    <property type="project" value="UniProtKB-KW"/>
</dbReference>
<feature type="region of interest" description="Disordered" evidence="9">
    <location>
        <begin position="146"/>
        <end position="167"/>
    </location>
</feature>
<evidence type="ECO:0000256" key="5">
    <source>
        <dbReference type="ARBA" id="ARBA00023235"/>
    </source>
</evidence>
<keyword evidence="10" id="KW-1133">Transmembrane helix</keyword>
<name>A0ABR2VVZ3_9FUNG</name>